<evidence type="ECO:0000313" key="2">
    <source>
        <dbReference type="EMBL" id="QIS22895.1"/>
    </source>
</evidence>
<name>A0A6G9ZBB2_9NOCA</name>
<reference evidence="2 3" key="1">
    <citation type="journal article" date="2019" name="ACS Chem. Biol.">
        <title>Identification and Mobilization of a Cryptic Antibiotic Biosynthesis Gene Locus from a Human-Pathogenic Nocardia Isolate.</title>
        <authorList>
            <person name="Herisse M."/>
            <person name="Ishida K."/>
            <person name="Porter J.L."/>
            <person name="Howden B."/>
            <person name="Hertweck C."/>
            <person name="Stinear T.P."/>
            <person name="Pidot S.J."/>
        </authorList>
    </citation>
    <scope>NUCLEOTIDE SEQUENCE [LARGE SCALE GENOMIC DNA]</scope>
    <source>
        <strain evidence="2 3">AUSMDU00012715</strain>
    </source>
</reference>
<dbReference type="AlphaFoldDB" id="A0A6G9ZBB2"/>
<gene>
    <name evidence="2" type="ORF">F6W96_35710</name>
</gene>
<feature type="region of interest" description="Disordered" evidence="1">
    <location>
        <begin position="222"/>
        <end position="250"/>
    </location>
</feature>
<evidence type="ECO:0000256" key="1">
    <source>
        <dbReference type="SAM" id="MobiDB-lite"/>
    </source>
</evidence>
<dbReference type="InterPro" id="IPR012349">
    <property type="entry name" value="Split_barrel_FMN-bd"/>
</dbReference>
<dbReference type="Gene3D" id="2.30.110.10">
    <property type="entry name" value="Electron Transport, Fmn-binding Protein, Chain A"/>
    <property type="match status" value="1"/>
</dbReference>
<dbReference type="SUPFAM" id="SSF50475">
    <property type="entry name" value="FMN-binding split barrel"/>
    <property type="match status" value="1"/>
</dbReference>
<dbReference type="Proteomes" id="UP000500953">
    <property type="component" value="Chromosome"/>
</dbReference>
<dbReference type="EMBL" id="CP046173">
    <property type="protein sequence ID" value="QIS22895.1"/>
    <property type="molecule type" value="Genomic_DNA"/>
</dbReference>
<organism evidence="2 3">
    <name type="scientific">Nocardia terpenica</name>
    <dbReference type="NCBI Taxonomy" id="455432"/>
    <lineage>
        <taxon>Bacteria</taxon>
        <taxon>Bacillati</taxon>
        <taxon>Actinomycetota</taxon>
        <taxon>Actinomycetes</taxon>
        <taxon>Mycobacteriales</taxon>
        <taxon>Nocardiaceae</taxon>
        <taxon>Nocardia</taxon>
    </lineage>
</organism>
<dbReference type="PANTHER" id="PTHR34071:SF2">
    <property type="entry name" value="FLAVIN-NUCLEOTIDE-BINDING PROTEIN"/>
    <property type="match status" value="1"/>
</dbReference>
<dbReference type="Pfam" id="PF12900">
    <property type="entry name" value="Pyridox_ox_2"/>
    <property type="match status" value="1"/>
</dbReference>
<accession>A0A6G9ZBB2</accession>
<dbReference type="InterPro" id="IPR024747">
    <property type="entry name" value="Pyridox_Oxase-rel"/>
</dbReference>
<evidence type="ECO:0000313" key="3">
    <source>
        <dbReference type="Proteomes" id="UP000500953"/>
    </source>
</evidence>
<proteinExistence type="predicted"/>
<protein>
    <submittedName>
        <fullName evidence="2">Pyridoxamine 5'-phosphate oxidase family protein</fullName>
    </submittedName>
</protein>
<sequence>MTESVSTRAPLSPTPRSTLTRLRERAASDRAALDAVLDAGLICHVGVLMHGAPVVLPTAYGRLGDTLYLHGSTGSGNLRAALTGDVSVSVTLVDGIVYARSVFHFSMNYRSAVIHGRPVEVADEQERLRALRAIVEHNAPGTWDYVRGPNKKELAATVVLSLDLTEASVKSRTGAPGDEEDDLSSASWAGVLPVHQFFGTPVTASDSITEQAPAHVIARLAPAPDRPLSGTGRPSHRADLDRAPHRGCAGPDPRLRCSRLPEQGICRIIAAVVDGRGSPGGRE</sequence>
<dbReference type="PANTHER" id="PTHR34071">
    <property type="entry name" value="5-NITROIMIDAZOLE ANTIBIOTICS RESISTANCE PROTEIN, NIMA-FAMILY-RELATED PROTEIN-RELATED"/>
    <property type="match status" value="1"/>
</dbReference>